<dbReference type="Proteomes" id="UP000765509">
    <property type="component" value="Unassembled WGS sequence"/>
</dbReference>
<protein>
    <submittedName>
        <fullName evidence="2">Uncharacterized protein</fullName>
    </submittedName>
</protein>
<dbReference type="EMBL" id="AVOT02157229">
    <property type="protein sequence ID" value="MBW0593887.1"/>
    <property type="molecule type" value="Genomic_DNA"/>
</dbReference>
<proteinExistence type="predicted"/>
<sequence>MVITKGWNPTRQFRLLEARAQRIRDNPATIQAIEEQLTQTGPTQIPSSSQGAGQISAPVASHHSETSRSVAKSHHSSQFQEVSRRRQGNKGKNKASFNQRRKESDPMIQKLLNLVKEVHKSQK</sequence>
<feature type="region of interest" description="Disordered" evidence="1">
    <location>
        <begin position="27"/>
        <end position="123"/>
    </location>
</feature>
<accession>A0A9Q3QEL5</accession>
<evidence type="ECO:0000256" key="1">
    <source>
        <dbReference type="SAM" id="MobiDB-lite"/>
    </source>
</evidence>
<feature type="compositionally biased region" description="Polar residues" evidence="1">
    <location>
        <begin position="36"/>
        <end position="53"/>
    </location>
</feature>
<gene>
    <name evidence="2" type="ORF">O181_133602</name>
</gene>
<organism evidence="2 3">
    <name type="scientific">Austropuccinia psidii MF-1</name>
    <dbReference type="NCBI Taxonomy" id="1389203"/>
    <lineage>
        <taxon>Eukaryota</taxon>
        <taxon>Fungi</taxon>
        <taxon>Dikarya</taxon>
        <taxon>Basidiomycota</taxon>
        <taxon>Pucciniomycotina</taxon>
        <taxon>Pucciniomycetes</taxon>
        <taxon>Pucciniales</taxon>
        <taxon>Sphaerophragmiaceae</taxon>
        <taxon>Austropuccinia</taxon>
    </lineage>
</organism>
<comment type="caution">
    <text evidence="2">The sequence shown here is derived from an EMBL/GenBank/DDBJ whole genome shotgun (WGS) entry which is preliminary data.</text>
</comment>
<evidence type="ECO:0000313" key="3">
    <source>
        <dbReference type="Proteomes" id="UP000765509"/>
    </source>
</evidence>
<reference evidence="2" key="1">
    <citation type="submission" date="2021-03" db="EMBL/GenBank/DDBJ databases">
        <title>Draft genome sequence of rust myrtle Austropuccinia psidii MF-1, a brazilian biotype.</title>
        <authorList>
            <person name="Quecine M.C."/>
            <person name="Pachon D.M.R."/>
            <person name="Bonatelli M.L."/>
            <person name="Correr F.H."/>
            <person name="Franceschini L.M."/>
            <person name="Leite T.F."/>
            <person name="Margarido G.R.A."/>
            <person name="Almeida C.A."/>
            <person name="Ferrarezi J.A."/>
            <person name="Labate C.A."/>
        </authorList>
    </citation>
    <scope>NUCLEOTIDE SEQUENCE</scope>
    <source>
        <strain evidence="2">MF-1</strain>
    </source>
</reference>
<evidence type="ECO:0000313" key="2">
    <source>
        <dbReference type="EMBL" id="MBW0593887.1"/>
    </source>
</evidence>
<name>A0A9Q3QEL5_9BASI</name>
<dbReference type="AlphaFoldDB" id="A0A9Q3QEL5"/>
<keyword evidence="3" id="KW-1185">Reference proteome</keyword>